<dbReference type="AlphaFoldDB" id="D6WUM2"/>
<gene>
    <name evidence="3" type="primary">AUGUSTUS-3.0.2_06146</name>
    <name evidence="3" type="ORF">TcasGA2_TC006146</name>
</gene>
<dbReference type="SMART" id="SM00100">
    <property type="entry name" value="cNMP"/>
    <property type="match status" value="1"/>
</dbReference>
<organism evidence="3 4">
    <name type="scientific">Tribolium castaneum</name>
    <name type="common">Red flour beetle</name>
    <dbReference type="NCBI Taxonomy" id="7070"/>
    <lineage>
        <taxon>Eukaryota</taxon>
        <taxon>Metazoa</taxon>
        <taxon>Ecdysozoa</taxon>
        <taxon>Arthropoda</taxon>
        <taxon>Hexapoda</taxon>
        <taxon>Insecta</taxon>
        <taxon>Pterygota</taxon>
        <taxon>Neoptera</taxon>
        <taxon>Endopterygota</taxon>
        <taxon>Coleoptera</taxon>
        <taxon>Polyphaga</taxon>
        <taxon>Cucujiformia</taxon>
        <taxon>Tenebrionidae</taxon>
        <taxon>Tenebrionidae incertae sedis</taxon>
        <taxon>Tribolium</taxon>
    </lineage>
</organism>
<dbReference type="SUPFAM" id="SSF51206">
    <property type="entry name" value="cAMP-binding domain-like"/>
    <property type="match status" value="1"/>
</dbReference>
<accession>D6WUM2</accession>
<keyword evidence="1" id="KW-0472">Membrane</keyword>
<dbReference type="PANTHER" id="PTHR45689">
    <property type="entry name" value="I[[H]] CHANNEL, ISOFORM E"/>
    <property type="match status" value="1"/>
</dbReference>
<feature type="transmembrane region" description="Helical" evidence="1">
    <location>
        <begin position="155"/>
        <end position="174"/>
    </location>
</feature>
<feature type="domain" description="Cyclic nucleotide-binding" evidence="2">
    <location>
        <begin position="396"/>
        <end position="512"/>
    </location>
</feature>
<keyword evidence="4" id="KW-1185">Reference proteome</keyword>
<evidence type="ECO:0000259" key="2">
    <source>
        <dbReference type="PROSITE" id="PS50042"/>
    </source>
</evidence>
<reference evidence="3 4" key="1">
    <citation type="journal article" date="2008" name="Nature">
        <title>The genome of the model beetle and pest Tribolium castaneum.</title>
        <authorList>
            <consortium name="Tribolium Genome Sequencing Consortium"/>
            <person name="Richards S."/>
            <person name="Gibbs R.A."/>
            <person name="Weinstock G.M."/>
            <person name="Brown S.J."/>
            <person name="Denell R."/>
            <person name="Beeman R.W."/>
            <person name="Gibbs R."/>
            <person name="Beeman R.W."/>
            <person name="Brown S.J."/>
            <person name="Bucher G."/>
            <person name="Friedrich M."/>
            <person name="Grimmelikhuijzen C.J."/>
            <person name="Klingler M."/>
            <person name="Lorenzen M."/>
            <person name="Richards S."/>
            <person name="Roth S."/>
            <person name="Schroder R."/>
            <person name="Tautz D."/>
            <person name="Zdobnov E.M."/>
            <person name="Muzny D."/>
            <person name="Gibbs R.A."/>
            <person name="Weinstock G.M."/>
            <person name="Attaway T."/>
            <person name="Bell S."/>
            <person name="Buhay C.J."/>
            <person name="Chandrabose M.N."/>
            <person name="Chavez D."/>
            <person name="Clerk-Blankenburg K.P."/>
            <person name="Cree A."/>
            <person name="Dao M."/>
            <person name="Davis C."/>
            <person name="Chacko J."/>
            <person name="Dinh H."/>
            <person name="Dugan-Rocha S."/>
            <person name="Fowler G."/>
            <person name="Garner T.T."/>
            <person name="Garnes J."/>
            <person name="Gnirke A."/>
            <person name="Hawes A."/>
            <person name="Hernandez J."/>
            <person name="Hines S."/>
            <person name="Holder M."/>
            <person name="Hume J."/>
            <person name="Jhangiani S.N."/>
            <person name="Joshi V."/>
            <person name="Khan Z.M."/>
            <person name="Jackson L."/>
            <person name="Kovar C."/>
            <person name="Kowis A."/>
            <person name="Lee S."/>
            <person name="Lewis L.R."/>
            <person name="Margolis J."/>
            <person name="Morgan M."/>
            <person name="Nazareth L.V."/>
            <person name="Nguyen N."/>
            <person name="Okwuonu G."/>
            <person name="Parker D."/>
            <person name="Richards S."/>
            <person name="Ruiz S.J."/>
            <person name="Santibanez J."/>
            <person name="Savard J."/>
            <person name="Scherer S.E."/>
            <person name="Schneider B."/>
            <person name="Sodergren E."/>
            <person name="Tautz D."/>
            <person name="Vattahil S."/>
            <person name="Villasana D."/>
            <person name="White C.S."/>
            <person name="Wright R."/>
            <person name="Park Y."/>
            <person name="Beeman R.W."/>
            <person name="Lord J."/>
            <person name="Oppert B."/>
            <person name="Lorenzen M."/>
            <person name="Brown S."/>
            <person name="Wang L."/>
            <person name="Savard J."/>
            <person name="Tautz D."/>
            <person name="Richards S."/>
            <person name="Weinstock G."/>
            <person name="Gibbs R.A."/>
            <person name="Liu Y."/>
            <person name="Worley K."/>
            <person name="Weinstock G."/>
            <person name="Elsik C.G."/>
            <person name="Reese J.T."/>
            <person name="Elhaik E."/>
            <person name="Landan G."/>
            <person name="Graur D."/>
            <person name="Arensburger P."/>
            <person name="Atkinson P."/>
            <person name="Beeman R.W."/>
            <person name="Beidler J."/>
            <person name="Brown S.J."/>
            <person name="Demuth J.P."/>
            <person name="Drury D.W."/>
            <person name="Du Y.Z."/>
            <person name="Fujiwara H."/>
            <person name="Lorenzen M."/>
            <person name="Maselli V."/>
            <person name="Osanai M."/>
            <person name="Park Y."/>
            <person name="Robertson H.M."/>
            <person name="Tu Z."/>
            <person name="Wang J.J."/>
            <person name="Wang S."/>
            <person name="Richards S."/>
            <person name="Song H."/>
            <person name="Zhang L."/>
            <person name="Sodergren E."/>
            <person name="Werner D."/>
            <person name="Stanke M."/>
            <person name="Morgenstern B."/>
            <person name="Solovyev V."/>
            <person name="Kosarev P."/>
            <person name="Brown G."/>
            <person name="Chen H.C."/>
            <person name="Ermolaeva O."/>
            <person name="Hlavina W."/>
            <person name="Kapustin Y."/>
            <person name="Kiryutin B."/>
            <person name="Kitts P."/>
            <person name="Maglott D."/>
            <person name="Pruitt K."/>
            <person name="Sapojnikov V."/>
            <person name="Souvorov A."/>
            <person name="Mackey A.J."/>
            <person name="Waterhouse R.M."/>
            <person name="Wyder S."/>
            <person name="Zdobnov E.M."/>
            <person name="Zdobnov E.M."/>
            <person name="Wyder S."/>
            <person name="Kriventseva E.V."/>
            <person name="Kadowaki T."/>
            <person name="Bork P."/>
            <person name="Aranda M."/>
            <person name="Bao R."/>
            <person name="Beermann A."/>
            <person name="Berns N."/>
            <person name="Bolognesi R."/>
            <person name="Bonneton F."/>
            <person name="Bopp D."/>
            <person name="Brown S.J."/>
            <person name="Bucher G."/>
            <person name="Butts T."/>
            <person name="Chaumot A."/>
            <person name="Denell R.E."/>
            <person name="Ferrier D.E."/>
            <person name="Friedrich M."/>
            <person name="Gordon C.M."/>
            <person name="Jindra M."/>
            <person name="Klingler M."/>
            <person name="Lan Q."/>
            <person name="Lattorff H.M."/>
            <person name="Laudet V."/>
            <person name="von Levetsow C."/>
            <person name="Liu Z."/>
            <person name="Lutz R."/>
            <person name="Lynch J.A."/>
            <person name="da Fonseca R.N."/>
            <person name="Posnien N."/>
            <person name="Reuter R."/>
            <person name="Roth S."/>
            <person name="Savard J."/>
            <person name="Schinko J.B."/>
            <person name="Schmitt C."/>
            <person name="Schoppmeier M."/>
            <person name="Schroder R."/>
            <person name="Shippy T.D."/>
            <person name="Simonnet F."/>
            <person name="Marques-Souza H."/>
            <person name="Tautz D."/>
            <person name="Tomoyasu Y."/>
            <person name="Trauner J."/>
            <person name="Van der Zee M."/>
            <person name="Vervoort M."/>
            <person name="Wittkopp N."/>
            <person name="Wimmer E.A."/>
            <person name="Yang X."/>
            <person name="Jones A.K."/>
            <person name="Sattelle D.B."/>
            <person name="Ebert P.R."/>
            <person name="Nelson D."/>
            <person name="Scott J.G."/>
            <person name="Beeman R.W."/>
            <person name="Muthukrishnan S."/>
            <person name="Kramer K.J."/>
            <person name="Arakane Y."/>
            <person name="Beeman R.W."/>
            <person name="Zhu Q."/>
            <person name="Hogenkamp D."/>
            <person name="Dixit R."/>
            <person name="Oppert B."/>
            <person name="Jiang H."/>
            <person name="Zou Z."/>
            <person name="Marshall J."/>
            <person name="Elpidina E."/>
            <person name="Vinokurov K."/>
            <person name="Oppert C."/>
            <person name="Zou Z."/>
            <person name="Evans J."/>
            <person name="Lu Z."/>
            <person name="Zhao P."/>
            <person name="Sumathipala N."/>
            <person name="Altincicek B."/>
            <person name="Vilcinskas A."/>
            <person name="Williams M."/>
            <person name="Hultmark D."/>
            <person name="Hetru C."/>
            <person name="Jiang H."/>
            <person name="Grimmelikhuijzen C.J."/>
            <person name="Hauser F."/>
            <person name="Cazzamali G."/>
            <person name="Williamson M."/>
            <person name="Park Y."/>
            <person name="Li B."/>
            <person name="Tanaka Y."/>
            <person name="Predel R."/>
            <person name="Neupert S."/>
            <person name="Schachtner J."/>
            <person name="Verleyen P."/>
            <person name="Raible F."/>
            <person name="Bork P."/>
            <person name="Friedrich M."/>
            <person name="Walden K.K."/>
            <person name="Robertson H.M."/>
            <person name="Angeli S."/>
            <person name="Foret S."/>
            <person name="Bucher G."/>
            <person name="Schuetz S."/>
            <person name="Maleszka R."/>
            <person name="Wimmer E.A."/>
            <person name="Beeman R.W."/>
            <person name="Lorenzen M."/>
            <person name="Tomoyasu Y."/>
            <person name="Miller S.C."/>
            <person name="Grossmann D."/>
            <person name="Bucher G."/>
        </authorList>
    </citation>
    <scope>NUCLEOTIDE SEQUENCE [LARGE SCALE GENOMIC DNA]</scope>
    <source>
        <strain evidence="3 4">Georgia GA2</strain>
    </source>
</reference>
<feature type="transmembrane region" description="Helical" evidence="1">
    <location>
        <begin position="122"/>
        <end position="143"/>
    </location>
</feature>
<dbReference type="GO" id="GO:0003254">
    <property type="term" value="P:regulation of membrane depolarization"/>
    <property type="evidence" value="ECO:0000318"/>
    <property type="project" value="GO_Central"/>
</dbReference>
<evidence type="ECO:0000256" key="1">
    <source>
        <dbReference type="SAM" id="Phobius"/>
    </source>
</evidence>
<dbReference type="InterPro" id="IPR051413">
    <property type="entry name" value="K/Na_HCN_channel"/>
</dbReference>
<dbReference type="GO" id="GO:0035725">
    <property type="term" value="P:sodium ion transmembrane transport"/>
    <property type="evidence" value="ECO:0000318"/>
    <property type="project" value="GO_Central"/>
</dbReference>
<dbReference type="OrthoDB" id="2021138at2759"/>
<dbReference type="InterPro" id="IPR014710">
    <property type="entry name" value="RmlC-like_jellyroll"/>
</dbReference>
<dbReference type="CDD" id="cd00038">
    <property type="entry name" value="CAP_ED"/>
    <property type="match status" value="1"/>
</dbReference>
<dbReference type="Pfam" id="PF00027">
    <property type="entry name" value="cNMP_binding"/>
    <property type="match status" value="1"/>
</dbReference>
<dbReference type="GO" id="GO:0071805">
    <property type="term" value="P:potassium ion transmembrane transport"/>
    <property type="evidence" value="ECO:0000318"/>
    <property type="project" value="GO_Central"/>
</dbReference>
<keyword evidence="1" id="KW-1133">Transmembrane helix</keyword>
<dbReference type="InParanoid" id="D6WUM2"/>
<reference evidence="3 4" key="2">
    <citation type="journal article" date="2010" name="Nucleic Acids Res.">
        <title>BeetleBase in 2010: revisions to provide comprehensive genomic information for Tribolium castaneum.</title>
        <authorList>
            <person name="Kim H.S."/>
            <person name="Murphy T."/>
            <person name="Xia J."/>
            <person name="Caragea D."/>
            <person name="Park Y."/>
            <person name="Beeman R.W."/>
            <person name="Lorenzen M.D."/>
            <person name="Butcher S."/>
            <person name="Manak J.R."/>
            <person name="Brown S.J."/>
        </authorList>
    </citation>
    <scope>GENOME REANNOTATION</scope>
    <source>
        <strain evidence="3 4">Georgia GA2</strain>
    </source>
</reference>
<name>D6WUM2_TRICA</name>
<feature type="transmembrane region" description="Helical" evidence="1">
    <location>
        <begin position="91"/>
        <end position="110"/>
    </location>
</feature>
<evidence type="ECO:0000313" key="3">
    <source>
        <dbReference type="EMBL" id="EFA08494.1"/>
    </source>
</evidence>
<dbReference type="KEGG" id="tca:661773"/>
<dbReference type="Gene3D" id="2.60.120.10">
    <property type="entry name" value="Jelly Rolls"/>
    <property type="match status" value="1"/>
</dbReference>
<dbReference type="GO" id="GO:0098855">
    <property type="term" value="C:HCN channel complex"/>
    <property type="evidence" value="ECO:0000318"/>
    <property type="project" value="GO_Central"/>
</dbReference>
<dbReference type="Proteomes" id="UP000007266">
    <property type="component" value="Linkage group 8"/>
</dbReference>
<dbReference type="Gene3D" id="1.10.287.70">
    <property type="match status" value="1"/>
</dbReference>
<dbReference type="HOGENOM" id="CLU_005746_15_2_1"/>
<feature type="transmembrane region" description="Helical" evidence="1">
    <location>
        <begin position="224"/>
        <end position="245"/>
    </location>
</feature>
<dbReference type="InterPro" id="IPR000595">
    <property type="entry name" value="cNMP-bd_dom"/>
</dbReference>
<protein>
    <submittedName>
        <fullName evidence="3">Potassium voltage-gated channel protein eag-like Protein</fullName>
    </submittedName>
</protein>
<dbReference type="PhylomeDB" id="D6WUM2"/>
<feature type="transmembrane region" description="Helical" evidence="1">
    <location>
        <begin position="293"/>
        <end position="318"/>
    </location>
</feature>
<dbReference type="PANTHER" id="PTHR45689:SF14">
    <property type="entry name" value="CYCLIC NUCLEOTIDE-GATED CATION CHANNEL SUBUNIT A-LIKE PROTEIN"/>
    <property type="match status" value="1"/>
</dbReference>
<evidence type="ECO:0000313" key="4">
    <source>
        <dbReference type="Proteomes" id="UP000007266"/>
    </source>
</evidence>
<dbReference type="eggNOG" id="KOG0498">
    <property type="taxonomic scope" value="Eukaryota"/>
</dbReference>
<dbReference type="STRING" id="7070.D6WUM2"/>
<dbReference type="EMBL" id="KQ971357">
    <property type="protein sequence ID" value="EFA08494.1"/>
    <property type="molecule type" value="Genomic_DNA"/>
</dbReference>
<sequence length="542" mass="63831">MTTHSHKVRRVQGHECSLPQEDELITLYINGGLFVDFRRRFRQYLMVSAANPESKTVLKSTAQIRLEESRHLRRYYHMIHPFSEARMTWEMIMIVVYTSLLVLMPLELGIPITESLILYSKFFLDLISLMDIALFFCTGYFDVRKHKIILKPTLVLKNYLFPFFFFDLISSLPYNMYIVQTKSYDLRWLKFFYLVKLTRLPTLSKYIRKFCIRMELYSYKLSTVNFALWFFTAIWWATAITLLVYSSVENYSLQYYIENPDIFNPTLESCYQVVRAFMLVAMSKIQTDRPLTMIFNIICILIGSVLNMVILAQVMQIYKRHSSSRNKYDNLLQEIAEYMNYKELPPPIKNRVFRYVEFKFQKNIFKEADILNTLSKILKQDILLHNCKKMVEKVDFFKGLPGSLILRLVTKLRSEIYLPNDLIVQAGIPGNAMYFIYVGSVAVYTINEQEICHLEDGSYFGEISLVINEPRVASVIAITNCEVFRLSRKDFMEAMEPYPNLTGKIREKALSRLKRTKQMTDDYHQRIKAKVSVAFDEPTILD</sequence>
<dbReference type="InterPro" id="IPR018490">
    <property type="entry name" value="cNMP-bd_dom_sf"/>
</dbReference>
<proteinExistence type="predicted"/>
<dbReference type="GO" id="GO:0005249">
    <property type="term" value="F:voltage-gated potassium channel activity"/>
    <property type="evidence" value="ECO:0000318"/>
    <property type="project" value="GO_Central"/>
</dbReference>
<keyword evidence="1" id="KW-0812">Transmembrane</keyword>
<dbReference type="SUPFAM" id="SSF81324">
    <property type="entry name" value="Voltage-gated potassium channels"/>
    <property type="match status" value="1"/>
</dbReference>
<dbReference type="PROSITE" id="PS50042">
    <property type="entry name" value="CNMP_BINDING_3"/>
    <property type="match status" value="1"/>
</dbReference>
<dbReference type="Gene3D" id="1.10.287.630">
    <property type="entry name" value="Helix hairpin bin"/>
    <property type="match status" value="1"/>
</dbReference>
<dbReference type="OMA" id="FLGWIWF"/>